<gene>
    <name evidence="2" type="ORF">BG61_12955</name>
</gene>
<feature type="transmembrane region" description="Helical" evidence="1">
    <location>
        <begin position="54"/>
        <end position="74"/>
    </location>
</feature>
<comment type="caution">
    <text evidence="2">The sequence shown here is derived from an EMBL/GenBank/DDBJ whole genome shotgun (WGS) entry which is preliminary data.</text>
</comment>
<dbReference type="EMBL" id="JFHC01000020">
    <property type="protein sequence ID" value="KDR42045.1"/>
    <property type="molecule type" value="Genomic_DNA"/>
</dbReference>
<dbReference type="Proteomes" id="UP000027466">
    <property type="component" value="Unassembled WGS sequence"/>
</dbReference>
<evidence type="ECO:0000313" key="3">
    <source>
        <dbReference type="Proteomes" id="UP000027466"/>
    </source>
</evidence>
<dbReference type="RefSeq" id="WP_035935690.1">
    <property type="nucleotide sequence ID" value="NZ_CADFFX010000002.1"/>
</dbReference>
<keyword evidence="1" id="KW-1133">Transmembrane helix</keyword>
<reference evidence="2 3" key="1">
    <citation type="submission" date="2014-03" db="EMBL/GenBank/DDBJ databases">
        <title>Draft Genome Sequences of Four Burkholderia Strains.</title>
        <authorList>
            <person name="Liu X.Y."/>
            <person name="Li C.X."/>
            <person name="Xu J.H."/>
        </authorList>
    </citation>
    <scope>NUCLEOTIDE SEQUENCE [LARGE SCALE GENOMIC DNA]</scope>
    <source>
        <strain evidence="2 3">DSM 50014</strain>
    </source>
</reference>
<name>A0A069PN68_9BURK</name>
<organism evidence="2 3">
    <name type="scientific">Caballeronia glathei</name>
    <dbReference type="NCBI Taxonomy" id="60547"/>
    <lineage>
        <taxon>Bacteria</taxon>
        <taxon>Pseudomonadati</taxon>
        <taxon>Pseudomonadota</taxon>
        <taxon>Betaproteobacteria</taxon>
        <taxon>Burkholderiales</taxon>
        <taxon>Burkholderiaceae</taxon>
        <taxon>Caballeronia</taxon>
    </lineage>
</organism>
<evidence type="ECO:0000256" key="1">
    <source>
        <dbReference type="SAM" id="Phobius"/>
    </source>
</evidence>
<keyword evidence="1" id="KW-0812">Transmembrane</keyword>
<keyword evidence="1" id="KW-0472">Membrane</keyword>
<keyword evidence="3" id="KW-1185">Reference proteome</keyword>
<dbReference type="AlphaFoldDB" id="A0A069PN68"/>
<protein>
    <submittedName>
        <fullName evidence="2">Uncharacterized protein</fullName>
    </submittedName>
</protein>
<feature type="transmembrane region" description="Helical" evidence="1">
    <location>
        <begin position="21"/>
        <end position="42"/>
    </location>
</feature>
<feature type="transmembrane region" description="Helical" evidence="1">
    <location>
        <begin position="425"/>
        <end position="444"/>
    </location>
</feature>
<evidence type="ECO:0000313" key="2">
    <source>
        <dbReference type="EMBL" id="KDR42045.1"/>
    </source>
</evidence>
<sequence>MSMQWGLPDPPEEPLPSPPPFWVYIIVLVVLILAGALITVANWPKEKPSMTGEFLGYIFALPAILWVFVCALIYHMGYEFKHLQVVTWNIQCWRYRVLQQQWARQTLAILGSSSITPEVELAERMLGLEGSMPMNPDKVMALSDLRAVEGETRPATVLEALLTPLVVTIMSVTRKGTFDIVVHSRAADDALELRRVWGKLKLPGPPEIRWSPCDSAFPAGEWLDSTSMPDFQLVVAWQLHEPGLDPTFSEAATALLLAKPAALERWKGKVKPQAHLYRPIVADSDAIGTGLANLLKGEQVPQDRIKHFWSSRLNRMTRHATKEAIKDGGLLAVEHDLDHAMGKPGPVNAWLLQALAAEMVQHGQGAQLVAVPFDTGVSFNLVGGEPAPVAIPYDARLTHSPVSIPTTLGILALATFLVLLPHPVFTTTVCLVVFAIALLLIAIMTGGDYLTRRLIEQQFWSRYG</sequence>
<accession>A0A069PN68</accession>
<proteinExistence type="predicted"/>
<dbReference type="STRING" id="60547.GCA_000751215_04546"/>